<dbReference type="SUPFAM" id="SSF81383">
    <property type="entry name" value="F-box domain"/>
    <property type="match status" value="1"/>
</dbReference>
<dbReference type="RefSeq" id="XP_033591429.1">
    <property type="nucleotide sequence ID" value="XM_033735204.1"/>
</dbReference>
<feature type="domain" description="F-box" evidence="1">
    <location>
        <begin position="2"/>
        <end position="50"/>
    </location>
</feature>
<dbReference type="AlphaFoldDB" id="A0A6A6PXM5"/>
<protein>
    <recommendedName>
        <fullName evidence="1">F-box domain-containing protein</fullName>
    </recommendedName>
</protein>
<dbReference type="Proteomes" id="UP000799767">
    <property type="component" value="Unassembled WGS sequence"/>
</dbReference>
<keyword evidence="3" id="KW-1185">Reference proteome</keyword>
<sequence>MANGIFSLPNEILLTVFDLCSSQELLRLTPTCPQFHTLILRVMHNRLQVAAGLDGHALYFRCHHPSLDRQSPKMFCAALKTDGLAELQTAIYDDESHLGQVKSIFGLYSRFRPQLQEPTVRVVYRPMTGSRVYTDFNRIPAPRPIDERVSDTITVDAHDLFSQLSTEILLGKREPERGILVSMHPVSSGVLRVWREWLSKNCESRTWTDGEPVAVHRDASIRPAVAPACVKATQDPCALWLADQNLGVKFNIKEKKLRQNVHLLSNEVESAVSYSIEFDEVLVRTSHLLLQLEQAQENIHSGSGKAIVFGSFRG</sequence>
<evidence type="ECO:0000313" key="3">
    <source>
        <dbReference type="Proteomes" id="UP000799767"/>
    </source>
</evidence>
<accession>A0A6A6PXM5</accession>
<dbReference type="GeneID" id="54476206"/>
<organism evidence="2 3">
    <name type="scientific">Neohortaea acidophila</name>
    <dbReference type="NCBI Taxonomy" id="245834"/>
    <lineage>
        <taxon>Eukaryota</taxon>
        <taxon>Fungi</taxon>
        <taxon>Dikarya</taxon>
        <taxon>Ascomycota</taxon>
        <taxon>Pezizomycotina</taxon>
        <taxon>Dothideomycetes</taxon>
        <taxon>Dothideomycetidae</taxon>
        <taxon>Mycosphaerellales</taxon>
        <taxon>Teratosphaeriaceae</taxon>
        <taxon>Neohortaea</taxon>
    </lineage>
</organism>
<dbReference type="InterPro" id="IPR036047">
    <property type="entry name" value="F-box-like_dom_sf"/>
</dbReference>
<name>A0A6A6PXM5_9PEZI</name>
<gene>
    <name evidence="2" type="ORF">BDY17DRAFT_308348</name>
</gene>
<proteinExistence type="predicted"/>
<dbReference type="PROSITE" id="PS50181">
    <property type="entry name" value="FBOX"/>
    <property type="match status" value="1"/>
</dbReference>
<dbReference type="InterPro" id="IPR001810">
    <property type="entry name" value="F-box_dom"/>
</dbReference>
<reference evidence="2" key="1">
    <citation type="journal article" date="2020" name="Stud. Mycol.">
        <title>101 Dothideomycetes genomes: a test case for predicting lifestyles and emergence of pathogens.</title>
        <authorList>
            <person name="Haridas S."/>
            <person name="Albert R."/>
            <person name="Binder M."/>
            <person name="Bloem J."/>
            <person name="Labutti K."/>
            <person name="Salamov A."/>
            <person name="Andreopoulos B."/>
            <person name="Baker S."/>
            <person name="Barry K."/>
            <person name="Bills G."/>
            <person name="Bluhm B."/>
            <person name="Cannon C."/>
            <person name="Castanera R."/>
            <person name="Culley D."/>
            <person name="Daum C."/>
            <person name="Ezra D."/>
            <person name="Gonzalez J."/>
            <person name="Henrissat B."/>
            <person name="Kuo A."/>
            <person name="Liang C."/>
            <person name="Lipzen A."/>
            <person name="Lutzoni F."/>
            <person name="Magnuson J."/>
            <person name="Mondo S."/>
            <person name="Nolan M."/>
            <person name="Ohm R."/>
            <person name="Pangilinan J."/>
            <person name="Park H.-J."/>
            <person name="Ramirez L."/>
            <person name="Alfaro M."/>
            <person name="Sun H."/>
            <person name="Tritt A."/>
            <person name="Yoshinaga Y."/>
            <person name="Zwiers L.-H."/>
            <person name="Turgeon B."/>
            <person name="Goodwin S."/>
            <person name="Spatafora J."/>
            <person name="Crous P."/>
            <person name="Grigoriev I."/>
        </authorList>
    </citation>
    <scope>NUCLEOTIDE SEQUENCE</scope>
    <source>
        <strain evidence="2">CBS 113389</strain>
    </source>
</reference>
<evidence type="ECO:0000313" key="2">
    <source>
        <dbReference type="EMBL" id="KAF2484860.1"/>
    </source>
</evidence>
<dbReference type="EMBL" id="MU001633">
    <property type="protein sequence ID" value="KAF2484860.1"/>
    <property type="molecule type" value="Genomic_DNA"/>
</dbReference>
<evidence type="ECO:0000259" key="1">
    <source>
        <dbReference type="PROSITE" id="PS50181"/>
    </source>
</evidence>
<dbReference type="OrthoDB" id="9981546at2759"/>